<evidence type="ECO:0000256" key="6">
    <source>
        <dbReference type="ARBA" id="ARBA00022605"/>
    </source>
</evidence>
<dbReference type="UniPathway" id="UPA00135">
    <property type="reaction ID" value="UER00197"/>
</dbReference>
<dbReference type="Gene3D" id="3.90.1150.10">
    <property type="entry name" value="Aspartate Aminotransferase, domain 1"/>
    <property type="match status" value="1"/>
</dbReference>
<evidence type="ECO:0000256" key="5">
    <source>
        <dbReference type="ARBA" id="ARBA00022576"/>
    </source>
</evidence>
<organism evidence="13">
    <name type="scientific">marine metagenome</name>
    <dbReference type="NCBI Taxonomy" id="408172"/>
    <lineage>
        <taxon>unclassified sequences</taxon>
        <taxon>metagenomes</taxon>
        <taxon>ecological metagenomes</taxon>
    </lineage>
</organism>
<protein>
    <recommendedName>
        <fullName evidence="4">phosphoserine transaminase</fullName>
        <ecNumber evidence="4">2.6.1.52</ecNumber>
    </recommendedName>
</protein>
<evidence type="ECO:0000256" key="2">
    <source>
        <dbReference type="ARBA" id="ARBA00005099"/>
    </source>
</evidence>
<evidence type="ECO:0000256" key="8">
    <source>
        <dbReference type="ARBA" id="ARBA00022898"/>
    </source>
</evidence>
<dbReference type="FunFam" id="3.90.1150.10:FF:000006">
    <property type="entry name" value="Phosphoserine aminotransferase"/>
    <property type="match status" value="1"/>
</dbReference>
<evidence type="ECO:0000256" key="4">
    <source>
        <dbReference type="ARBA" id="ARBA00013030"/>
    </source>
</evidence>
<dbReference type="GO" id="GO:0004648">
    <property type="term" value="F:O-phospho-L-serine:2-oxoglutarate aminotransferase activity"/>
    <property type="evidence" value="ECO:0007669"/>
    <property type="project" value="UniProtKB-EC"/>
</dbReference>
<dbReference type="PIRSF" id="PIRSF000525">
    <property type="entry name" value="SerC"/>
    <property type="match status" value="1"/>
</dbReference>
<keyword evidence="9" id="KW-0718">Serine biosynthesis</keyword>
<evidence type="ECO:0000313" key="13">
    <source>
        <dbReference type="EMBL" id="SUZ77532.1"/>
    </source>
</evidence>
<evidence type="ECO:0000256" key="1">
    <source>
        <dbReference type="ARBA" id="ARBA00001933"/>
    </source>
</evidence>
<sequence>MTNRVYNFSAGPATLPLPVMETVQKELLDFHGLGASIVEISHRLPVFKDIIETTKSLFRELTGLPNNYKVLFMHGGAQMQFSAVPLNLMSMKSHKGSYFITGRWGTLAENEARKYGNTEILMDGKEFEYRQIPQYDTSSLDQDSSYAHLTTNNTLYGTRWHQFPDTGNVPLVADATSDILSREMDYSQFGIVYAGLQKNLGTSGTGLVVVREDLLGHALPETPKLLDYALFDEHNSIPNTINVFAVYVMRLVLEWVKEQGGVPEMEKLAEKKSSLLYEILDNSELYSSVAHPKHRSITNVTFHLPQEKLLQKFLTETDKEGLFALKGHASVGGVRASIYNAMPLEGVDALAQFMKEFERKNG</sequence>
<evidence type="ECO:0000256" key="9">
    <source>
        <dbReference type="ARBA" id="ARBA00023299"/>
    </source>
</evidence>
<gene>
    <name evidence="13" type="ORF">METZ01_LOCUS30386</name>
</gene>
<dbReference type="NCBIfam" id="NF003764">
    <property type="entry name" value="PRK05355.1"/>
    <property type="match status" value="1"/>
</dbReference>
<dbReference type="InterPro" id="IPR000192">
    <property type="entry name" value="Aminotrans_V_dom"/>
</dbReference>
<proteinExistence type="inferred from homology"/>
<keyword evidence="7" id="KW-0808">Transferase</keyword>
<evidence type="ECO:0000259" key="12">
    <source>
        <dbReference type="Pfam" id="PF00266"/>
    </source>
</evidence>
<dbReference type="GO" id="GO:0006564">
    <property type="term" value="P:L-serine biosynthetic process"/>
    <property type="evidence" value="ECO:0007669"/>
    <property type="project" value="UniProtKB-KW"/>
</dbReference>
<dbReference type="Pfam" id="PF00266">
    <property type="entry name" value="Aminotran_5"/>
    <property type="match status" value="1"/>
</dbReference>
<dbReference type="EMBL" id="UINC01001320">
    <property type="protein sequence ID" value="SUZ77532.1"/>
    <property type="molecule type" value="Genomic_DNA"/>
</dbReference>
<dbReference type="Gene3D" id="3.40.640.10">
    <property type="entry name" value="Type I PLP-dependent aspartate aminotransferase-like (Major domain)"/>
    <property type="match status" value="1"/>
</dbReference>
<name>A0A381QDY7_9ZZZZ</name>
<dbReference type="InterPro" id="IPR015424">
    <property type="entry name" value="PyrdxlP-dep_Trfase"/>
</dbReference>
<comment type="catalytic activity">
    <reaction evidence="10">
        <text>4-(phosphooxy)-L-threonine + 2-oxoglutarate = (R)-3-hydroxy-2-oxo-4-phosphooxybutanoate + L-glutamate</text>
        <dbReference type="Rhea" id="RHEA:16573"/>
        <dbReference type="ChEBI" id="CHEBI:16810"/>
        <dbReference type="ChEBI" id="CHEBI:29985"/>
        <dbReference type="ChEBI" id="CHEBI:58452"/>
        <dbReference type="ChEBI" id="CHEBI:58538"/>
        <dbReference type="EC" id="2.6.1.52"/>
    </reaction>
</comment>
<dbReference type="GO" id="GO:0030170">
    <property type="term" value="F:pyridoxal phosphate binding"/>
    <property type="evidence" value="ECO:0007669"/>
    <property type="project" value="TreeGrafter"/>
</dbReference>
<evidence type="ECO:0000256" key="7">
    <source>
        <dbReference type="ARBA" id="ARBA00022679"/>
    </source>
</evidence>
<evidence type="ECO:0000256" key="11">
    <source>
        <dbReference type="ARBA" id="ARBA00049007"/>
    </source>
</evidence>
<keyword evidence="6" id="KW-0028">Amino-acid biosynthesis</keyword>
<dbReference type="EC" id="2.6.1.52" evidence="4"/>
<keyword evidence="5" id="KW-0032">Aminotransferase</keyword>
<dbReference type="PANTHER" id="PTHR43247">
    <property type="entry name" value="PHOSPHOSERINE AMINOTRANSFERASE"/>
    <property type="match status" value="1"/>
</dbReference>
<dbReference type="InterPro" id="IPR015421">
    <property type="entry name" value="PyrdxlP-dep_Trfase_major"/>
</dbReference>
<feature type="domain" description="Aminotransferase class V" evidence="12">
    <location>
        <begin position="5"/>
        <end position="350"/>
    </location>
</feature>
<dbReference type="SUPFAM" id="SSF53383">
    <property type="entry name" value="PLP-dependent transferases"/>
    <property type="match status" value="1"/>
</dbReference>
<dbReference type="GO" id="GO:0005737">
    <property type="term" value="C:cytoplasm"/>
    <property type="evidence" value="ECO:0007669"/>
    <property type="project" value="TreeGrafter"/>
</dbReference>
<dbReference type="AlphaFoldDB" id="A0A381QDY7"/>
<comment type="similarity">
    <text evidence="3">Belongs to the class-V pyridoxal-phosphate-dependent aminotransferase family. SerC subfamily.</text>
</comment>
<comment type="catalytic activity">
    <reaction evidence="11">
        <text>O-phospho-L-serine + 2-oxoglutarate = 3-phosphooxypyruvate + L-glutamate</text>
        <dbReference type="Rhea" id="RHEA:14329"/>
        <dbReference type="ChEBI" id="CHEBI:16810"/>
        <dbReference type="ChEBI" id="CHEBI:18110"/>
        <dbReference type="ChEBI" id="CHEBI:29985"/>
        <dbReference type="ChEBI" id="CHEBI:57524"/>
        <dbReference type="EC" id="2.6.1.52"/>
    </reaction>
</comment>
<reference evidence="13" key="1">
    <citation type="submission" date="2018-05" db="EMBL/GenBank/DDBJ databases">
        <authorList>
            <person name="Lanie J.A."/>
            <person name="Ng W.-L."/>
            <person name="Kazmierczak K.M."/>
            <person name="Andrzejewski T.M."/>
            <person name="Davidsen T.M."/>
            <person name="Wayne K.J."/>
            <person name="Tettelin H."/>
            <person name="Glass J.I."/>
            <person name="Rusch D."/>
            <person name="Podicherti R."/>
            <person name="Tsui H.-C.T."/>
            <person name="Winkler M.E."/>
        </authorList>
    </citation>
    <scope>NUCLEOTIDE SEQUENCE</scope>
</reference>
<evidence type="ECO:0000256" key="3">
    <source>
        <dbReference type="ARBA" id="ARBA00006904"/>
    </source>
</evidence>
<dbReference type="HAMAP" id="MF_00160">
    <property type="entry name" value="SerC_aminotrans_5"/>
    <property type="match status" value="1"/>
</dbReference>
<dbReference type="PANTHER" id="PTHR43247:SF1">
    <property type="entry name" value="PHOSPHOSERINE AMINOTRANSFERASE"/>
    <property type="match status" value="1"/>
</dbReference>
<evidence type="ECO:0000256" key="10">
    <source>
        <dbReference type="ARBA" id="ARBA00047630"/>
    </source>
</evidence>
<comment type="pathway">
    <text evidence="2">Amino-acid biosynthesis; L-serine biosynthesis; L-serine from 3-phospho-D-glycerate: step 2/3.</text>
</comment>
<accession>A0A381QDY7</accession>
<dbReference type="InterPro" id="IPR022278">
    <property type="entry name" value="Pser_aminoTfrase"/>
</dbReference>
<comment type="cofactor">
    <cofactor evidence="1">
        <name>pyridoxal 5'-phosphate</name>
        <dbReference type="ChEBI" id="CHEBI:597326"/>
    </cofactor>
</comment>
<dbReference type="FunFam" id="3.40.640.10:FF:000010">
    <property type="entry name" value="Phosphoserine aminotransferase"/>
    <property type="match status" value="1"/>
</dbReference>
<dbReference type="InterPro" id="IPR015422">
    <property type="entry name" value="PyrdxlP-dep_Trfase_small"/>
</dbReference>
<keyword evidence="8" id="KW-0663">Pyridoxal phosphate</keyword>